<evidence type="ECO:0000313" key="2">
    <source>
        <dbReference type="EMBL" id="GAB0181465.1"/>
    </source>
</evidence>
<evidence type="ECO:0000259" key="1">
    <source>
        <dbReference type="Pfam" id="PF00078"/>
    </source>
</evidence>
<dbReference type="PANTHER" id="PTHR33332">
    <property type="entry name" value="REVERSE TRANSCRIPTASE DOMAIN-CONTAINING PROTEIN"/>
    <property type="match status" value="1"/>
</dbReference>
<comment type="caution">
    <text evidence="2">The sequence shown here is derived from an EMBL/GenBank/DDBJ whole genome shotgun (WGS) entry which is preliminary data.</text>
</comment>
<gene>
    <name evidence="2" type="ORF">GRJ2_000611800</name>
</gene>
<organism evidence="2 3">
    <name type="scientific">Grus japonensis</name>
    <name type="common">Japanese crane</name>
    <name type="synonym">Red-crowned crane</name>
    <dbReference type="NCBI Taxonomy" id="30415"/>
    <lineage>
        <taxon>Eukaryota</taxon>
        <taxon>Metazoa</taxon>
        <taxon>Chordata</taxon>
        <taxon>Craniata</taxon>
        <taxon>Vertebrata</taxon>
        <taxon>Euteleostomi</taxon>
        <taxon>Archelosauria</taxon>
        <taxon>Archosauria</taxon>
        <taxon>Dinosauria</taxon>
        <taxon>Saurischia</taxon>
        <taxon>Theropoda</taxon>
        <taxon>Coelurosauria</taxon>
        <taxon>Aves</taxon>
        <taxon>Neognathae</taxon>
        <taxon>Neoaves</taxon>
        <taxon>Gruiformes</taxon>
        <taxon>Gruidae</taxon>
        <taxon>Grus</taxon>
    </lineage>
</organism>
<accession>A0ABC9W7D0</accession>
<reference evidence="2 3" key="1">
    <citation type="submission" date="2024-06" db="EMBL/GenBank/DDBJ databases">
        <title>The draft genome of Grus japonensis, version 3.</title>
        <authorList>
            <person name="Nabeshima K."/>
            <person name="Suzuki S."/>
            <person name="Onuma M."/>
        </authorList>
    </citation>
    <scope>NUCLEOTIDE SEQUENCE [LARGE SCALE GENOMIC DNA]</scope>
    <source>
        <strain evidence="2 3">451A</strain>
    </source>
</reference>
<sequence>MLDLVLTSKEGLVGNVKLKGSLGCSDHETVEFKILRAARRVHSKLTTLDFRRADFGLFRDLLGRVPWDKALEGRETRTVGRSRATRKASVGTSAIKGRLGKMWTLSGMKQETWLPTTRWIQNWLGGWTQRIAVNSLMSKWRPVMAGVPQGLFLGLALFNVFVGNMDSGIEYTLSKFADDTKLCGAVNMLEGRDAIQRDLKSLEKWAHENRMKFNKANKYEVLHMGRSNPKHNYRLGEEWAESSPE</sequence>
<dbReference type="EMBL" id="BAAFJT010000002">
    <property type="protein sequence ID" value="GAB0181465.1"/>
    <property type="molecule type" value="Genomic_DNA"/>
</dbReference>
<keyword evidence="3" id="KW-1185">Reference proteome</keyword>
<feature type="domain" description="Reverse transcriptase" evidence="1">
    <location>
        <begin position="114"/>
        <end position="216"/>
    </location>
</feature>
<dbReference type="Pfam" id="PF00078">
    <property type="entry name" value="RVT_1"/>
    <property type="match status" value="1"/>
</dbReference>
<protein>
    <submittedName>
        <fullName evidence="2">Triadin</fullName>
    </submittedName>
</protein>
<dbReference type="InterPro" id="IPR000477">
    <property type="entry name" value="RT_dom"/>
</dbReference>
<dbReference type="AlphaFoldDB" id="A0ABC9W7D0"/>
<dbReference type="Proteomes" id="UP001623348">
    <property type="component" value="Unassembled WGS sequence"/>
</dbReference>
<evidence type="ECO:0000313" key="3">
    <source>
        <dbReference type="Proteomes" id="UP001623348"/>
    </source>
</evidence>
<proteinExistence type="predicted"/>
<name>A0ABC9W7D0_GRUJA</name>